<evidence type="ECO:0000256" key="1">
    <source>
        <dbReference type="SAM" id="MobiDB-lite"/>
    </source>
</evidence>
<gene>
    <name evidence="2" type="primary">mutL_2</name>
    <name evidence="2" type="ORF">EHYA_07373</name>
</gene>
<dbReference type="Pfam" id="PF13589">
    <property type="entry name" value="HATPase_c_3"/>
    <property type="match status" value="1"/>
</dbReference>
<dbReference type="Proteomes" id="UP000286931">
    <property type="component" value="Unassembled WGS sequence"/>
</dbReference>
<dbReference type="SUPFAM" id="SSF55874">
    <property type="entry name" value="ATPase domain of HSP90 chaperone/DNA topoisomerase II/histidine kinase"/>
    <property type="match status" value="1"/>
</dbReference>
<protein>
    <submittedName>
        <fullName evidence="2">DNA mismatch repair protein MutL</fullName>
    </submittedName>
</protein>
<reference evidence="2 3" key="1">
    <citation type="submission" date="2018-12" db="EMBL/GenBank/DDBJ databases">
        <title>Draft genome sequence of Embleya hyalina NBRC 13850T.</title>
        <authorList>
            <person name="Komaki H."/>
            <person name="Hosoyama A."/>
            <person name="Kimura A."/>
            <person name="Ichikawa N."/>
            <person name="Tamura T."/>
        </authorList>
    </citation>
    <scope>NUCLEOTIDE SEQUENCE [LARGE SCALE GENOMIC DNA]</scope>
    <source>
        <strain evidence="2 3">NBRC 13850</strain>
    </source>
</reference>
<dbReference type="EMBL" id="BIFH01000034">
    <property type="protein sequence ID" value="GCD99651.1"/>
    <property type="molecule type" value="Genomic_DNA"/>
</dbReference>
<sequence length="453" mass="50121">MRNLGYTVQQSVADLVDNSVSAGATEVAVTFKFDGSASWISVADNGHGMDARQLTEALRYGSNGTYGNDDLGRFGFGLKTASTSHCREVTVATKAKRHVRVIGRRLDLDHIETTDKWQIFELAEGDLPEAVLAQLRSRTGTVVLWRRLDRVLRYEDPFGGWARNNLAKVAEEVDAHLGMVFHKFIAGEIPKRAPLRITINGSVVDAWDPFCRDEAETYPFPEEHLTVGSTEGAAIVRVRPFILPRQSHFSSKEAWRRANGIKKWNRQQGFYIYRGHRLIQSGGWNKMRAVDEHTKLARVAIEFFPQLDHAFGLNVAKATVRLPSELRERLTPLVPQWIRAAERTYRDGQSKPRPTRSAAPAAVATRSPERPQADALRPPPSPSSSTTGRPQAPRAAFAPIRTFVPASPMPDSGGRARVALEAAAASVGEDVALHRIVAALRDSSPEVARDLGW</sequence>
<keyword evidence="3" id="KW-1185">Reference proteome</keyword>
<evidence type="ECO:0000313" key="3">
    <source>
        <dbReference type="Proteomes" id="UP000286931"/>
    </source>
</evidence>
<dbReference type="AlphaFoldDB" id="A0A401YYI1"/>
<organism evidence="2 3">
    <name type="scientific">Embleya hyalina</name>
    <dbReference type="NCBI Taxonomy" id="516124"/>
    <lineage>
        <taxon>Bacteria</taxon>
        <taxon>Bacillati</taxon>
        <taxon>Actinomycetota</taxon>
        <taxon>Actinomycetes</taxon>
        <taxon>Kitasatosporales</taxon>
        <taxon>Streptomycetaceae</taxon>
        <taxon>Embleya</taxon>
    </lineage>
</organism>
<comment type="caution">
    <text evidence="2">The sequence shown here is derived from an EMBL/GenBank/DDBJ whole genome shotgun (WGS) entry which is preliminary data.</text>
</comment>
<evidence type="ECO:0000313" key="2">
    <source>
        <dbReference type="EMBL" id="GCD99651.1"/>
    </source>
</evidence>
<feature type="region of interest" description="Disordered" evidence="1">
    <location>
        <begin position="344"/>
        <end position="394"/>
    </location>
</feature>
<name>A0A401YYI1_9ACTN</name>
<dbReference type="RefSeq" id="WP_160161692.1">
    <property type="nucleotide sequence ID" value="NZ_BIFH01000034.1"/>
</dbReference>
<dbReference type="OrthoDB" id="3757919at2"/>
<accession>A0A401YYI1</accession>
<dbReference type="InterPro" id="IPR036890">
    <property type="entry name" value="HATPase_C_sf"/>
</dbReference>
<proteinExistence type="predicted"/>
<dbReference type="Gene3D" id="3.30.565.10">
    <property type="entry name" value="Histidine kinase-like ATPase, C-terminal domain"/>
    <property type="match status" value="1"/>
</dbReference>